<name>A0A818HTQ8_9BILA</name>
<dbReference type="Proteomes" id="UP000663845">
    <property type="component" value="Unassembled WGS sequence"/>
</dbReference>
<protein>
    <submittedName>
        <fullName evidence="2">Uncharacterized protein</fullName>
    </submittedName>
</protein>
<dbReference type="Proteomes" id="UP000663844">
    <property type="component" value="Unassembled WGS sequence"/>
</dbReference>
<comment type="caution">
    <text evidence="2">The sequence shown here is derived from an EMBL/GenBank/DDBJ whole genome shotgun (WGS) entry which is preliminary data.</text>
</comment>
<dbReference type="EMBL" id="CAJOAZ010000059">
    <property type="protein sequence ID" value="CAF3511845.1"/>
    <property type="molecule type" value="Genomic_DNA"/>
</dbReference>
<evidence type="ECO:0000313" key="3">
    <source>
        <dbReference type="Proteomes" id="UP000663844"/>
    </source>
</evidence>
<dbReference type="AlphaFoldDB" id="A0A818HTQ8"/>
<evidence type="ECO:0000313" key="2">
    <source>
        <dbReference type="EMBL" id="CAF3511845.1"/>
    </source>
</evidence>
<gene>
    <name evidence="1" type="ORF">JYZ213_LOCUS4678</name>
    <name evidence="2" type="ORF">OXD698_LOCUS1925</name>
</gene>
<proteinExistence type="predicted"/>
<evidence type="ECO:0000313" key="1">
    <source>
        <dbReference type="EMBL" id="CAF0789999.1"/>
    </source>
</evidence>
<reference evidence="2" key="1">
    <citation type="submission" date="2021-02" db="EMBL/GenBank/DDBJ databases">
        <authorList>
            <person name="Nowell W R."/>
        </authorList>
    </citation>
    <scope>NUCLEOTIDE SEQUENCE</scope>
</reference>
<accession>A0A818HTQ8</accession>
<sequence length="74" mass="8453">MATTDSKNAMSMKEKFEHGIYSLDYIPRILGIDITGVYINKNGPYPNEVESLEHKDWPKHKVLTHKLKASSYGD</sequence>
<organism evidence="2 3">
    <name type="scientific">Adineta steineri</name>
    <dbReference type="NCBI Taxonomy" id="433720"/>
    <lineage>
        <taxon>Eukaryota</taxon>
        <taxon>Metazoa</taxon>
        <taxon>Spiralia</taxon>
        <taxon>Gnathifera</taxon>
        <taxon>Rotifera</taxon>
        <taxon>Eurotatoria</taxon>
        <taxon>Bdelloidea</taxon>
        <taxon>Adinetida</taxon>
        <taxon>Adinetidae</taxon>
        <taxon>Adineta</taxon>
    </lineage>
</organism>
<dbReference type="EMBL" id="CAJNOG010000026">
    <property type="protein sequence ID" value="CAF0789999.1"/>
    <property type="molecule type" value="Genomic_DNA"/>
</dbReference>